<dbReference type="InterPro" id="IPR036779">
    <property type="entry name" value="LysM_dom_sf"/>
</dbReference>
<gene>
    <name evidence="2" type="ORF">IDH41_14670</name>
</gene>
<evidence type="ECO:0000313" key="3">
    <source>
        <dbReference type="Proteomes" id="UP000632125"/>
    </source>
</evidence>
<dbReference type="AlphaFoldDB" id="A0A927CQ09"/>
<evidence type="ECO:0000313" key="2">
    <source>
        <dbReference type="EMBL" id="MBD2869831.1"/>
    </source>
</evidence>
<dbReference type="PROSITE" id="PS51782">
    <property type="entry name" value="LYSM"/>
    <property type="match status" value="1"/>
</dbReference>
<name>A0A927CQ09_9BACL</name>
<dbReference type="Pfam" id="PF01476">
    <property type="entry name" value="LysM"/>
    <property type="match status" value="1"/>
</dbReference>
<proteinExistence type="predicted"/>
<organism evidence="2 3">
    <name type="scientific">Paenibacillus arenilitoris</name>
    <dbReference type="NCBI Taxonomy" id="2772299"/>
    <lineage>
        <taxon>Bacteria</taxon>
        <taxon>Bacillati</taxon>
        <taxon>Bacillota</taxon>
        <taxon>Bacilli</taxon>
        <taxon>Bacillales</taxon>
        <taxon>Paenibacillaceae</taxon>
        <taxon>Paenibacillus</taxon>
    </lineage>
</organism>
<feature type="domain" description="LysM" evidence="1">
    <location>
        <begin position="70"/>
        <end position="120"/>
    </location>
</feature>
<dbReference type="InterPro" id="IPR018392">
    <property type="entry name" value="LysM"/>
</dbReference>
<dbReference type="SMART" id="SM00257">
    <property type="entry name" value="LysM"/>
    <property type="match status" value="1"/>
</dbReference>
<dbReference type="Gene3D" id="3.10.350.10">
    <property type="entry name" value="LysM domain"/>
    <property type="match status" value="1"/>
</dbReference>
<dbReference type="CDD" id="cd00118">
    <property type="entry name" value="LysM"/>
    <property type="match status" value="1"/>
</dbReference>
<reference evidence="2" key="1">
    <citation type="submission" date="2020-09" db="EMBL/GenBank/DDBJ databases">
        <title>A novel bacterium of genus Paenibacillus, isolated from South China Sea.</title>
        <authorList>
            <person name="Huang H."/>
            <person name="Mo K."/>
            <person name="Hu Y."/>
        </authorList>
    </citation>
    <scope>NUCLEOTIDE SEQUENCE</scope>
    <source>
        <strain evidence="2">IB182493</strain>
    </source>
</reference>
<comment type="caution">
    <text evidence="2">The sequence shown here is derived from an EMBL/GenBank/DDBJ whole genome shotgun (WGS) entry which is preliminary data.</text>
</comment>
<dbReference type="EMBL" id="JACXIY010000016">
    <property type="protein sequence ID" value="MBD2869831.1"/>
    <property type="molecule type" value="Genomic_DNA"/>
</dbReference>
<sequence>MTSPSFYRTIHKREESGSSKLRRIAKHLARRHAVKLLVSVAVFVLLFTSFLMMGTDASGTAPASATPQEQVVTVQAGDTLWTIAKRFGSENEDVRYVIYLIKDRNELRSADIKPGQKLIIPAV</sequence>
<keyword evidence="3" id="KW-1185">Reference proteome</keyword>
<dbReference type="SUPFAM" id="SSF54106">
    <property type="entry name" value="LysM domain"/>
    <property type="match status" value="1"/>
</dbReference>
<evidence type="ECO:0000259" key="1">
    <source>
        <dbReference type="PROSITE" id="PS51782"/>
    </source>
</evidence>
<accession>A0A927CQ09</accession>
<protein>
    <submittedName>
        <fullName evidence="2">LysM peptidoglycan-binding domain-containing protein</fullName>
    </submittedName>
</protein>
<dbReference type="RefSeq" id="WP_190862246.1">
    <property type="nucleotide sequence ID" value="NZ_JACXIY010000016.1"/>
</dbReference>
<dbReference type="Proteomes" id="UP000632125">
    <property type="component" value="Unassembled WGS sequence"/>
</dbReference>